<evidence type="ECO:0000259" key="9">
    <source>
        <dbReference type="Pfam" id="PF03002"/>
    </source>
</evidence>
<reference evidence="10" key="1">
    <citation type="submission" date="2025-08" db="UniProtKB">
        <authorList>
            <consortium name="Ensembl"/>
        </authorList>
    </citation>
    <scope>IDENTIFICATION</scope>
</reference>
<dbReference type="Proteomes" id="UP000694392">
    <property type="component" value="Unplaced"/>
</dbReference>
<comment type="similarity">
    <text evidence="2">Belongs to the somatostatin family.</text>
</comment>
<proteinExistence type="inferred from homology"/>
<keyword evidence="11" id="KW-1185">Reference proteome</keyword>
<keyword evidence="3" id="KW-0964">Secreted</keyword>
<keyword evidence="4" id="KW-0165">Cleavage on pair of basic residues</keyword>
<name>A0A8D0L5B3_SPHPU</name>
<reference evidence="10" key="2">
    <citation type="submission" date="2025-09" db="UniProtKB">
        <authorList>
            <consortium name="Ensembl"/>
        </authorList>
    </citation>
    <scope>IDENTIFICATION</scope>
</reference>
<dbReference type="GO" id="GO:0005184">
    <property type="term" value="F:neuropeptide hormone activity"/>
    <property type="evidence" value="ECO:0007669"/>
    <property type="project" value="TreeGrafter"/>
</dbReference>
<keyword evidence="6" id="KW-0732">Signal</keyword>
<protein>
    <recommendedName>
        <fullName evidence="9">Somatostatin/Cortistatin C-terminal domain-containing protein</fullName>
    </recommendedName>
</protein>
<organism evidence="10 11">
    <name type="scientific">Sphenodon punctatus</name>
    <name type="common">Tuatara</name>
    <name type="synonym">Hatteria punctata</name>
    <dbReference type="NCBI Taxonomy" id="8508"/>
    <lineage>
        <taxon>Eukaryota</taxon>
        <taxon>Metazoa</taxon>
        <taxon>Chordata</taxon>
        <taxon>Craniata</taxon>
        <taxon>Vertebrata</taxon>
        <taxon>Euteleostomi</taxon>
        <taxon>Lepidosauria</taxon>
        <taxon>Sphenodontia</taxon>
        <taxon>Sphenodontidae</taxon>
        <taxon>Sphenodon</taxon>
    </lineage>
</organism>
<evidence type="ECO:0000256" key="7">
    <source>
        <dbReference type="ARBA" id="ARBA00023157"/>
    </source>
</evidence>
<keyword evidence="5" id="KW-0372">Hormone</keyword>
<evidence type="ECO:0000256" key="5">
    <source>
        <dbReference type="ARBA" id="ARBA00022702"/>
    </source>
</evidence>
<dbReference type="GO" id="GO:0030334">
    <property type="term" value="P:regulation of cell migration"/>
    <property type="evidence" value="ECO:0007669"/>
    <property type="project" value="TreeGrafter"/>
</dbReference>
<dbReference type="GO" id="GO:0005615">
    <property type="term" value="C:extracellular space"/>
    <property type="evidence" value="ECO:0007669"/>
    <property type="project" value="TreeGrafter"/>
</dbReference>
<evidence type="ECO:0000313" key="11">
    <source>
        <dbReference type="Proteomes" id="UP000694392"/>
    </source>
</evidence>
<dbReference type="PANTHER" id="PTHR10558:SF1">
    <property type="entry name" value="CORTISTATIN"/>
    <property type="match status" value="1"/>
</dbReference>
<dbReference type="PANTHER" id="PTHR10558">
    <property type="entry name" value="SOMATOSTATIN"/>
    <property type="match status" value="1"/>
</dbReference>
<evidence type="ECO:0000256" key="3">
    <source>
        <dbReference type="ARBA" id="ARBA00022525"/>
    </source>
</evidence>
<comment type="subcellular location">
    <subcellularLocation>
        <location evidence="1">Secreted</location>
    </subcellularLocation>
</comment>
<dbReference type="Pfam" id="PF03002">
    <property type="entry name" value="Somatostatin"/>
    <property type="match status" value="1"/>
</dbReference>
<dbReference type="AlphaFoldDB" id="A0A8D0L5B3"/>
<dbReference type="Ensembl" id="ENSSPUT00000009283.1">
    <property type="protein sequence ID" value="ENSSPUP00000008703.1"/>
    <property type="gene ID" value="ENSSPUG00000006761.1"/>
</dbReference>
<dbReference type="GO" id="GO:0007193">
    <property type="term" value="P:adenylate cyclase-inhibiting G protein-coupled receptor signaling pathway"/>
    <property type="evidence" value="ECO:0007669"/>
    <property type="project" value="TreeGrafter"/>
</dbReference>
<dbReference type="InterPro" id="IPR004250">
    <property type="entry name" value="Somatostatin"/>
</dbReference>
<evidence type="ECO:0000256" key="2">
    <source>
        <dbReference type="ARBA" id="ARBA00008327"/>
    </source>
</evidence>
<accession>A0A8D0L5B3</accession>
<feature type="region of interest" description="Disordered" evidence="8">
    <location>
        <begin position="1"/>
        <end position="43"/>
    </location>
</feature>
<evidence type="ECO:0000256" key="1">
    <source>
        <dbReference type="ARBA" id="ARBA00004613"/>
    </source>
</evidence>
<keyword evidence="7" id="KW-1015">Disulfide bond</keyword>
<dbReference type="GO" id="GO:0001664">
    <property type="term" value="F:G protein-coupled receptor binding"/>
    <property type="evidence" value="ECO:0007669"/>
    <property type="project" value="TreeGrafter"/>
</dbReference>
<evidence type="ECO:0000256" key="6">
    <source>
        <dbReference type="ARBA" id="ARBA00022729"/>
    </source>
</evidence>
<evidence type="ECO:0000256" key="8">
    <source>
        <dbReference type="SAM" id="MobiDB-lite"/>
    </source>
</evidence>
<evidence type="ECO:0000313" key="10">
    <source>
        <dbReference type="Ensembl" id="ENSSPUP00000008703.1"/>
    </source>
</evidence>
<feature type="domain" description="Somatostatin/Cortistatin C-terminal" evidence="9">
    <location>
        <begin position="112"/>
        <end position="129"/>
    </location>
</feature>
<sequence>MQRGATKQSLEGNPSSTTYLHGNNKLFQNKLPSSAPTLQASQGKTSPLLSCALHLQEQTKARKEMILKMLAGLLEGTDSGRDAASTDFEEPLDNKLEEERSALGRLAQLTQRDRKAPCKNFFWKTYTSC</sequence>
<dbReference type="GeneTree" id="ENSGT00960000193287"/>
<dbReference type="InterPro" id="IPR018142">
    <property type="entry name" value="Somatostatin/Cortistatin_C"/>
</dbReference>
<evidence type="ECO:0000256" key="4">
    <source>
        <dbReference type="ARBA" id="ARBA00022685"/>
    </source>
</evidence>